<evidence type="ECO:0000256" key="5">
    <source>
        <dbReference type="ARBA" id="ARBA00023136"/>
    </source>
</evidence>
<feature type="transmembrane region" description="Helical" evidence="6">
    <location>
        <begin position="116"/>
        <end position="138"/>
    </location>
</feature>
<feature type="domain" description="VTT" evidence="7">
    <location>
        <begin position="101"/>
        <end position="218"/>
    </location>
</feature>
<organism evidence="8 9">
    <name type="scientific">Eiseniibacteriota bacterium</name>
    <dbReference type="NCBI Taxonomy" id="2212470"/>
    <lineage>
        <taxon>Bacteria</taxon>
        <taxon>Candidatus Eiseniibacteriota</taxon>
    </lineage>
</organism>
<keyword evidence="3 6" id="KW-0812">Transmembrane</keyword>
<dbReference type="AlphaFoldDB" id="A0A538SDT2"/>
<feature type="transmembrane region" description="Helical" evidence="6">
    <location>
        <begin position="167"/>
        <end position="191"/>
    </location>
</feature>
<dbReference type="InterPro" id="IPR032816">
    <property type="entry name" value="VTT_dom"/>
</dbReference>
<accession>A0A538SDT2</accession>
<dbReference type="GO" id="GO:0005886">
    <property type="term" value="C:plasma membrane"/>
    <property type="evidence" value="ECO:0007669"/>
    <property type="project" value="UniProtKB-SubCell"/>
</dbReference>
<name>A0A538SDT2_UNCEI</name>
<evidence type="ECO:0000259" key="7">
    <source>
        <dbReference type="Pfam" id="PF09335"/>
    </source>
</evidence>
<dbReference type="Proteomes" id="UP000316292">
    <property type="component" value="Unassembled WGS sequence"/>
</dbReference>
<evidence type="ECO:0000256" key="6">
    <source>
        <dbReference type="RuleBase" id="RU366058"/>
    </source>
</evidence>
<keyword evidence="2 6" id="KW-1003">Cell membrane</keyword>
<evidence type="ECO:0000256" key="1">
    <source>
        <dbReference type="ARBA" id="ARBA00004651"/>
    </source>
</evidence>
<evidence type="ECO:0000256" key="3">
    <source>
        <dbReference type="ARBA" id="ARBA00022692"/>
    </source>
</evidence>
<gene>
    <name evidence="8" type="ORF">E6K71_04585</name>
</gene>
<dbReference type="EMBL" id="VBOR01000056">
    <property type="protein sequence ID" value="TMQ49514.1"/>
    <property type="molecule type" value="Genomic_DNA"/>
</dbReference>
<comment type="caution">
    <text evidence="8">The sequence shown here is derived from an EMBL/GenBank/DDBJ whole genome shotgun (WGS) entry which is preliminary data.</text>
</comment>
<protein>
    <recommendedName>
        <fullName evidence="6">TVP38/TMEM64 family membrane protein</fullName>
    </recommendedName>
</protein>
<dbReference type="PANTHER" id="PTHR12677">
    <property type="entry name" value="GOLGI APPARATUS MEMBRANE PROTEIN TVP38-RELATED"/>
    <property type="match status" value="1"/>
</dbReference>
<comment type="similarity">
    <text evidence="6">Belongs to the TVP38/TMEM64 family.</text>
</comment>
<dbReference type="InterPro" id="IPR015414">
    <property type="entry name" value="TMEM64"/>
</dbReference>
<feature type="transmembrane region" description="Helical" evidence="6">
    <location>
        <begin position="86"/>
        <end position="110"/>
    </location>
</feature>
<keyword evidence="4 6" id="KW-1133">Transmembrane helix</keyword>
<dbReference type="PANTHER" id="PTHR12677:SF59">
    <property type="entry name" value="GOLGI APPARATUS MEMBRANE PROTEIN TVP38-RELATED"/>
    <property type="match status" value="1"/>
</dbReference>
<feature type="transmembrane region" description="Helical" evidence="6">
    <location>
        <begin position="44"/>
        <end position="65"/>
    </location>
</feature>
<reference evidence="8 9" key="1">
    <citation type="journal article" date="2019" name="Nat. Microbiol.">
        <title>Mediterranean grassland soil C-N compound turnover is dependent on rainfall and depth, and is mediated by genomically divergent microorganisms.</title>
        <authorList>
            <person name="Diamond S."/>
            <person name="Andeer P.F."/>
            <person name="Li Z."/>
            <person name="Crits-Christoph A."/>
            <person name="Burstein D."/>
            <person name="Anantharaman K."/>
            <person name="Lane K.R."/>
            <person name="Thomas B.C."/>
            <person name="Pan C."/>
            <person name="Northen T.R."/>
            <person name="Banfield J.F."/>
        </authorList>
    </citation>
    <scope>NUCLEOTIDE SEQUENCE [LARGE SCALE GENOMIC DNA]</scope>
    <source>
        <strain evidence="8">WS_1</strain>
    </source>
</reference>
<evidence type="ECO:0000313" key="9">
    <source>
        <dbReference type="Proteomes" id="UP000316292"/>
    </source>
</evidence>
<comment type="caution">
    <text evidence="6">Lacks conserved residue(s) required for the propagation of feature annotation.</text>
</comment>
<evidence type="ECO:0000313" key="8">
    <source>
        <dbReference type="EMBL" id="TMQ49514.1"/>
    </source>
</evidence>
<sequence>MGIAGRAGLVEHTFRPRIPVSAQRARGYILPLMSRAEPERRSPWIPILVVAAVLVLGVWIAIASAPHVSRPRVEMFLRSAGAWGPFILFALMVAQILIAPIPGVFMPILAGALYGPFVGVLIAAGGTLVGSNAAYFIGSRAGLPLLRRWIGKENVERAQRRVGGKRWIALVPLFLLPFTPADAICFVAGMIGIRPPRFALAVLLGRVPKDSALALAGAGLIHLGGLVRHV</sequence>
<evidence type="ECO:0000256" key="4">
    <source>
        <dbReference type="ARBA" id="ARBA00022989"/>
    </source>
</evidence>
<keyword evidence="5 6" id="KW-0472">Membrane</keyword>
<proteinExistence type="inferred from homology"/>
<dbReference type="Pfam" id="PF09335">
    <property type="entry name" value="VTT_dom"/>
    <property type="match status" value="1"/>
</dbReference>
<evidence type="ECO:0000256" key="2">
    <source>
        <dbReference type="ARBA" id="ARBA00022475"/>
    </source>
</evidence>
<comment type="subcellular location">
    <subcellularLocation>
        <location evidence="1 6">Cell membrane</location>
        <topology evidence="1 6">Multi-pass membrane protein</topology>
    </subcellularLocation>
</comment>